<dbReference type="InterPro" id="IPR038717">
    <property type="entry name" value="Tc1-like_DDE_dom"/>
</dbReference>
<dbReference type="SUPFAM" id="SSF46689">
    <property type="entry name" value="Homeodomain-like"/>
    <property type="match status" value="1"/>
</dbReference>
<feature type="domain" description="Tc1-like transposase DDE" evidence="1">
    <location>
        <begin position="149"/>
        <end position="284"/>
    </location>
</feature>
<evidence type="ECO:0000259" key="2">
    <source>
        <dbReference type="Pfam" id="PF13592"/>
    </source>
</evidence>
<dbReference type="InterPro" id="IPR036397">
    <property type="entry name" value="RNaseH_sf"/>
</dbReference>
<dbReference type="InterPro" id="IPR025959">
    <property type="entry name" value="Winged_HTH_dom"/>
</dbReference>
<comment type="caution">
    <text evidence="3">The sequence shown here is derived from an EMBL/GenBank/DDBJ whole genome shotgun (WGS) entry which is preliminary data.</text>
</comment>
<dbReference type="Pfam" id="PF13358">
    <property type="entry name" value="DDE_3"/>
    <property type="match status" value="1"/>
</dbReference>
<accession>A0AB34FU16</accession>
<feature type="domain" description="Winged helix-turn helix" evidence="2">
    <location>
        <begin position="88"/>
        <end position="130"/>
    </location>
</feature>
<gene>
    <name evidence="3" type="ORF">O9K51_05417</name>
</gene>
<evidence type="ECO:0000313" key="3">
    <source>
        <dbReference type="EMBL" id="KAJ6441866.1"/>
    </source>
</evidence>
<evidence type="ECO:0000313" key="4">
    <source>
        <dbReference type="Proteomes" id="UP001163105"/>
    </source>
</evidence>
<reference evidence="3" key="1">
    <citation type="submission" date="2023-01" db="EMBL/GenBank/DDBJ databases">
        <title>The growth and conidiation of Purpureocillium lavendulum are regulated by nitrogen source and histone H3K14 acetylation.</title>
        <authorList>
            <person name="Tang P."/>
            <person name="Han J."/>
            <person name="Zhang C."/>
            <person name="Tang P."/>
            <person name="Qi F."/>
            <person name="Zhang K."/>
            <person name="Liang L."/>
        </authorList>
    </citation>
    <scope>NUCLEOTIDE SEQUENCE</scope>
    <source>
        <strain evidence="3">YMF1.00683</strain>
    </source>
</reference>
<proteinExistence type="predicted"/>
<dbReference type="AlphaFoldDB" id="A0AB34FU16"/>
<dbReference type="PANTHER" id="PTHR46564">
    <property type="entry name" value="TRANSPOSASE"/>
    <property type="match status" value="1"/>
</dbReference>
<dbReference type="NCBIfam" id="NF033545">
    <property type="entry name" value="transpos_IS630"/>
    <property type="match status" value="1"/>
</dbReference>
<dbReference type="InterPro" id="IPR012337">
    <property type="entry name" value="RNaseH-like_sf"/>
</dbReference>
<dbReference type="Proteomes" id="UP001163105">
    <property type="component" value="Unassembled WGS sequence"/>
</dbReference>
<dbReference type="GO" id="GO:0003676">
    <property type="term" value="F:nucleic acid binding"/>
    <property type="evidence" value="ECO:0007669"/>
    <property type="project" value="InterPro"/>
</dbReference>
<dbReference type="EMBL" id="JAQHRD010000004">
    <property type="protein sequence ID" value="KAJ6441866.1"/>
    <property type="molecule type" value="Genomic_DNA"/>
</dbReference>
<dbReference type="Gene3D" id="3.30.420.10">
    <property type="entry name" value="Ribonuclease H-like superfamily/Ribonuclease H"/>
    <property type="match status" value="1"/>
</dbReference>
<organism evidence="3 4">
    <name type="scientific">Purpureocillium lavendulum</name>
    <dbReference type="NCBI Taxonomy" id="1247861"/>
    <lineage>
        <taxon>Eukaryota</taxon>
        <taxon>Fungi</taxon>
        <taxon>Dikarya</taxon>
        <taxon>Ascomycota</taxon>
        <taxon>Pezizomycotina</taxon>
        <taxon>Sordariomycetes</taxon>
        <taxon>Hypocreomycetidae</taxon>
        <taxon>Hypocreales</taxon>
        <taxon>Ophiocordycipitaceae</taxon>
        <taxon>Purpureocillium</taxon>
    </lineage>
</organism>
<keyword evidence="4" id="KW-1185">Reference proteome</keyword>
<dbReference type="SUPFAM" id="SSF53098">
    <property type="entry name" value="Ribonuclease H-like"/>
    <property type="match status" value="1"/>
</dbReference>
<protein>
    <submittedName>
        <fullName evidence="3">Spc7 protein</fullName>
    </submittedName>
</protein>
<dbReference type="PANTHER" id="PTHR46564:SF1">
    <property type="entry name" value="TRANSPOSASE"/>
    <property type="match status" value="1"/>
</dbReference>
<dbReference type="Pfam" id="PF13384">
    <property type="entry name" value="HTH_23"/>
    <property type="match status" value="1"/>
</dbReference>
<name>A0AB34FU16_9HYPO</name>
<dbReference type="Pfam" id="PF13592">
    <property type="entry name" value="HTH_33"/>
    <property type="match status" value="1"/>
</dbReference>
<sequence>MAPRLNPSQHKRARAMILVENLSIPEIAAQLGCHERTVSRLRRKVRLFGDTRTPTELYRTGRPNAVTPLMIETLRKELAERPDMYRDEMSAYLERLFRVQISKSSIGRALRAAGMTRKKIRRVAAQHDPDLLDYYMYRLHSLGVQSYHMIFVDESGSDTRDGHRAWGWADIGVTPVQTRMFSRGRRWQILPAYTQEGIMLSRVYDGSTTSAIFEDFVAQLLQHCGRFPEPRSVLIWDNASWHMSEKIQQMCDEAGVLIVPLPPYTPWRNPIEEFFAELKACIKASWYNQLFLLRRDFHEFLRNCLEDVGNRVESAEGHFRHAGYGLRTPR</sequence>
<dbReference type="InterPro" id="IPR047655">
    <property type="entry name" value="Transpos_IS630-like"/>
</dbReference>
<evidence type="ECO:0000259" key="1">
    <source>
        <dbReference type="Pfam" id="PF13358"/>
    </source>
</evidence>
<dbReference type="InterPro" id="IPR009057">
    <property type="entry name" value="Homeodomain-like_sf"/>
</dbReference>